<dbReference type="OrthoDB" id="7173355at2"/>
<protein>
    <submittedName>
        <fullName evidence="2">Uncharacterized protein</fullName>
    </submittedName>
</protein>
<dbReference type="EMBL" id="FMTS01000001">
    <property type="protein sequence ID" value="SCW32320.1"/>
    <property type="molecule type" value="Genomic_DNA"/>
</dbReference>
<accession>A0A1G4PJ84</accession>
<feature type="transmembrane region" description="Helical" evidence="1">
    <location>
        <begin position="46"/>
        <end position="66"/>
    </location>
</feature>
<evidence type="ECO:0000313" key="3">
    <source>
        <dbReference type="Proteomes" id="UP000199150"/>
    </source>
</evidence>
<organism evidence="2 3">
    <name type="scientific">Asticcacaulis taihuensis</name>
    <dbReference type="NCBI Taxonomy" id="260084"/>
    <lineage>
        <taxon>Bacteria</taxon>
        <taxon>Pseudomonadati</taxon>
        <taxon>Pseudomonadota</taxon>
        <taxon>Alphaproteobacteria</taxon>
        <taxon>Caulobacterales</taxon>
        <taxon>Caulobacteraceae</taxon>
        <taxon>Asticcacaulis</taxon>
    </lineage>
</organism>
<proteinExistence type="predicted"/>
<evidence type="ECO:0000313" key="2">
    <source>
        <dbReference type="EMBL" id="SCW32320.1"/>
    </source>
</evidence>
<feature type="transmembrane region" description="Helical" evidence="1">
    <location>
        <begin position="6"/>
        <end position="25"/>
    </location>
</feature>
<reference evidence="3" key="1">
    <citation type="submission" date="2016-10" db="EMBL/GenBank/DDBJ databases">
        <authorList>
            <person name="Varghese N."/>
            <person name="Submissions S."/>
        </authorList>
    </citation>
    <scope>NUCLEOTIDE SEQUENCE [LARGE SCALE GENOMIC DNA]</scope>
    <source>
        <strain evidence="3">CGMCC 1.3431</strain>
    </source>
</reference>
<keyword evidence="1" id="KW-0812">Transmembrane</keyword>
<dbReference type="Proteomes" id="UP000199150">
    <property type="component" value="Unassembled WGS sequence"/>
</dbReference>
<dbReference type="RefSeq" id="WP_090643080.1">
    <property type="nucleotide sequence ID" value="NZ_CBCRYE010000001.1"/>
</dbReference>
<keyword evidence="1" id="KW-1133">Transmembrane helix</keyword>
<evidence type="ECO:0000256" key="1">
    <source>
        <dbReference type="SAM" id="Phobius"/>
    </source>
</evidence>
<sequence>MSDAPLTGVLIAAGLLVAMLALSLFMSRPSWPYHPGGARGYVMDMLLYLFLPVIPMLVCVLGFTLLVQFRPELESDTARFVLLGIAVVGLLGARRLPMVAAAQNRVRAARNARYEAMQK</sequence>
<name>A0A1G4PJ84_9CAUL</name>
<keyword evidence="1" id="KW-0472">Membrane</keyword>
<feature type="transmembrane region" description="Helical" evidence="1">
    <location>
        <begin position="78"/>
        <end position="97"/>
    </location>
</feature>
<keyword evidence="3" id="KW-1185">Reference proteome</keyword>
<dbReference type="AlphaFoldDB" id="A0A1G4PJ84"/>
<dbReference type="STRING" id="260084.SAMN02927928_0419"/>
<gene>
    <name evidence="2" type="ORF">SAMN02927928_0419</name>
</gene>